<keyword evidence="3" id="KW-1185">Reference proteome</keyword>
<keyword evidence="2" id="KW-0255">Endonuclease</keyword>
<keyword evidence="2" id="KW-0378">Hydrolase</keyword>
<feature type="region of interest" description="Disordered" evidence="1">
    <location>
        <begin position="108"/>
        <end position="132"/>
    </location>
</feature>
<evidence type="ECO:0000313" key="2">
    <source>
        <dbReference type="EMBL" id="GFR57434.1"/>
    </source>
</evidence>
<feature type="compositionally biased region" description="Polar residues" evidence="1">
    <location>
        <begin position="108"/>
        <end position="125"/>
    </location>
</feature>
<organism evidence="2 3">
    <name type="scientific">Elysia marginata</name>
    <dbReference type="NCBI Taxonomy" id="1093978"/>
    <lineage>
        <taxon>Eukaryota</taxon>
        <taxon>Metazoa</taxon>
        <taxon>Spiralia</taxon>
        <taxon>Lophotrochozoa</taxon>
        <taxon>Mollusca</taxon>
        <taxon>Gastropoda</taxon>
        <taxon>Heterobranchia</taxon>
        <taxon>Euthyneura</taxon>
        <taxon>Panpulmonata</taxon>
        <taxon>Sacoglossa</taxon>
        <taxon>Placobranchoidea</taxon>
        <taxon>Plakobranchidae</taxon>
        <taxon>Elysia</taxon>
    </lineage>
</organism>
<gene>
    <name evidence="2" type="ORF">ElyMa_001743900</name>
</gene>
<name>A0AAV4E9L4_9GAST</name>
<dbReference type="PANTHER" id="PTHR47027">
    <property type="entry name" value="REVERSE TRANSCRIPTASE DOMAIN-CONTAINING PROTEIN"/>
    <property type="match status" value="1"/>
</dbReference>
<accession>A0AAV4E9L4</accession>
<dbReference type="Proteomes" id="UP000762676">
    <property type="component" value="Unassembled WGS sequence"/>
</dbReference>
<sequence length="132" mass="14974">MISATAAAFAKLEKIWKSSISFKAKHKLFRSLVSSILTYECETRTLLADTERRIQAFENKCLRKLLRISLQDHVTNKSVRICWSAKTFTGDSETAETGLVWTCHQTRQPFQDNSPGHSGRQAQTRTTKKGLV</sequence>
<evidence type="ECO:0000313" key="3">
    <source>
        <dbReference type="Proteomes" id="UP000762676"/>
    </source>
</evidence>
<reference evidence="2 3" key="1">
    <citation type="journal article" date="2021" name="Elife">
        <title>Chloroplast acquisition without the gene transfer in kleptoplastic sea slugs, Plakobranchus ocellatus.</title>
        <authorList>
            <person name="Maeda T."/>
            <person name="Takahashi S."/>
            <person name="Yoshida T."/>
            <person name="Shimamura S."/>
            <person name="Takaki Y."/>
            <person name="Nagai Y."/>
            <person name="Toyoda A."/>
            <person name="Suzuki Y."/>
            <person name="Arimoto A."/>
            <person name="Ishii H."/>
            <person name="Satoh N."/>
            <person name="Nishiyama T."/>
            <person name="Hasebe M."/>
            <person name="Maruyama T."/>
            <person name="Minagawa J."/>
            <person name="Obokata J."/>
            <person name="Shigenobu S."/>
        </authorList>
    </citation>
    <scope>NUCLEOTIDE SEQUENCE [LARGE SCALE GENOMIC DNA]</scope>
</reference>
<dbReference type="AlphaFoldDB" id="A0AAV4E9L4"/>
<dbReference type="EMBL" id="BMAT01003548">
    <property type="protein sequence ID" value="GFR57434.1"/>
    <property type="molecule type" value="Genomic_DNA"/>
</dbReference>
<dbReference type="PANTHER" id="PTHR47027:SF20">
    <property type="entry name" value="REVERSE TRANSCRIPTASE-LIKE PROTEIN WITH RNA-DIRECTED DNA POLYMERASE DOMAIN"/>
    <property type="match status" value="1"/>
</dbReference>
<comment type="caution">
    <text evidence="2">The sequence shown here is derived from an EMBL/GenBank/DDBJ whole genome shotgun (WGS) entry which is preliminary data.</text>
</comment>
<proteinExistence type="predicted"/>
<protein>
    <submittedName>
        <fullName evidence="2">Endonuclease-reverse transcriptase</fullName>
    </submittedName>
</protein>
<evidence type="ECO:0000256" key="1">
    <source>
        <dbReference type="SAM" id="MobiDB-lite"/>
    </source>
</evidence>
<dbReference type="GO" id="GO:0004519">
    <property type="term" value="F:endonuclease activity"/>
    <property type="evidence" value="ECO:0007669"/>
    <property type="project" value="UniProtKB-KW"/>
</dbReference>
<keyword evidence="2" id="KW-0540">Nuclease</keyword>